<feature type="domain" description="Response regulatory" evidence="3">
    <location>
        <begin position="16"/>
        <end position="132"/>
    </location>
</feature>
<accession>F4QS55</accession>
<dbReference type="InterPro" id="IPR001789">
    <property type="entry name" value="Sig_transdc_resp-reg_receiver"/>
</dbReference>
<dbReference type="AlphaFoldDB" id="F4QS55"/>
<gene>
    <name evidence="4" type="ORF">ABI_39920</name>
</gene>
<dbReference type="EMBL" id="GL883080">
    <property type="protein sequence ID" value="EGF89575.1"/>
    <property type="molecule type" value="Genomic_DNA"/>
</dbReference>
<sequence>MGGNMQARVRQSHKRRILVVDDDENVRLLVKVILTRQGYEVEIASSGAAGLAAMKRSVPDLILLDMAMPDMGGLAFLEAKAKSDVAADIPVIVVSGRSRNADVAAAISLGASNFVAKPFHQDRLLANIAGLLPPTVDAVPSRAAG</sequence>
<proteinExistence type="predicted"/>
<dbReference type="SMART" id="SM00448">
    <property type="entry name" value="REC"/>
    <property type="match status" value="1"/>
</dbReference>
<keyword evidence="1 2" id="KW-0597">Phosphoprotein</keyword>
<dbReference type="Pfam" id="PF00072">
    <property type="entry name" value="Response_reg"/>
    <property type="match status" value="1"/>
</dbReference>
<evidence type="ECO:0000313" key="4">
    <source>
        <dbReference type="EMBL" id="EGF89575.1"/>
    </source>
</evidence>
<name>F4QS55_9CAUL</name>
<dbReference type="PANTHER" id="PTHR44591">
    <property type="entry name" value="STRESS RESPONSE REGULATOR PROTEIN 1"/>
    <property type="match status" value="1"/>
</dbReference>
<dbReference type="STRING" id="715226.ABI_39920"/>
<evidence type="ECO:0000313" key="5">
    <source>
        <dbReference type="Proteomes" id="UP000006512"/>
    </source>
</evidence>
<reference evidence="5" key="1">
    <citation type="submission" date="2011-03" db="EMBL/GenBank/DDBJ databases">
        <title>Draft genome sequence of Brevundimonas diminuta.</title>
        <authorList>
            <person name="Brown P.J.B."/>
            <person name="Buechlein A."/>
            <person name="Hemmerich C."/>
            <person name="Brun Y.V."/>
        </authorList>
    </citation>
    <scope>NUCLEOTIDE SEQUENCE [LARGE SCALE GENOMIC DNA]</scope>
    <source>
        <strain evidence="5">C19</strain>
    </source>
</reference>
<dbReference type="eggNOG" id="COG2197">
    <property type="taxonomic scope" value="Bacteria"/>
</dbReference>
<organism evidence="4 5">
    <name type="scientific">Asticcacaulis biprosthecium C19</name>
    <dbReference type="NCBI Taxonomy" id="715226"/>
    <lineage>
        <taxon>Bacteria</taxon>
        <taxon>Pseudomonadati</taxon>
        <taxon>Pseudomonadota</taxon>
        <taxon>Alphaproteobacteria</taxon>
        <taxon>Caulobacterales</taxon>
        <taxon>Caulobacteraceae</taxon>
        <taxon>Asticcacaulis</taxon>
    </lineage>
</organism>
<dbReference type="InterPro" id="IPR050595">
    <property type="entry name" value="Bact_response_regulator"/>
</dbReference>
<keyword evidence="5" id="KW-1185">Reference proteome</keyword>
<evidence type="ECO:0000256" key="1">
    <source>
        <dbReference type="ARBA" id="ARBA00022553"/>
    </source>
</evidence>
<dbReference type="PROSITE" id="PS50110">
    <property type="entry name" value="RESPONSE_REGULATORY"/>
    <property type="match status" value="1"/>
</dbReference>
<dbReference type="PANTHER" id="PTHR44591:SF3">
    <property type="entry name" value="RESPONSE REGULATORY DOMAIN-CONTAINING PROTEIN"/>
    <property type="match status" value="1"/>
</dbReference>
<dbReference type="MEROPS" id="S26.001"/>
<dbReference type="SUPFAM" id="SSF52172">
    <property type="entry name" value="CheY-like"/>
    <property type="match status" value="1"/>
</dbReference>
<dbReference type="HOGENOM" id="CLU_000445_69_17_5"/>
<dbReference type="Proteomes" id="UP000006512">
    <property type="component" value="Unassembled WGS sequence"/>
</dbReference>
<dbReference type="GO" id="GO:0000160">
    <property type="term" value="P:phosphorelay signal transduction system"/>
    <property type="evidence" value="ECO:0007669"/>
    <property type="project" value="InterPro"/>
</dbReference>
<dbReference type="OrthoDB" id="9786548at2"/>
<evidence type="ECO:0000259" key="3">
    <source>
        <dbReference type="PROSITE" id="PS50110"/>
    </source>
</evidence>
<dbReference type="CDD" id="cd00156">
    <property type="entry name" value="REC"/>
    <property type="match status" value="1"/>
</dbReference>
<evidence type="ECO:0000256" key="2">
    <source>
        <dbReference type="PROSITE-ProRule" id="PRU00169"/>
    </source>
</evidence>
<dbReference type="InterPro" id="IPR011006">
    <property type="entry name" value="CheY-like_superfamily"/>
</dbReference>
<dbReference type="Gene3D" id="3.40.50.2300">
    <property type="match status" value="1"/>
</dbReference>
<protein>
    <submittedName>
        <fullName evidence="4">Response regulator</fullName>
    </submittedName>
</protein>
<feature type="modified residue" description="4-aspartylphosphate" evidence="2">
    <location>
        <position position="65"/>
    </location>
</feature>